<organism evidence="1 2">
    <name type="scientific">Pistacia integerrima</name>
    <dbReference type="NCBI Taxonomy" id="434235"/>
    <lineage>
        <taxon>Eukaryota</taxon>
        <taxon>Viridiplantae</taxon>
        <taxon>Streptophyta</taxon>
        <taxon>Embryophyta</taxon>
        <taxon>Tracheophyta</taxon>
        <taxon>Spermatophyta</taxon>
        <taxon>Magnoliopsida</taxon>
        <taxon>eudicotyledons</taxon>
        <taxon>Gunneridae</taxon>
        <taxon>Pentapetalae</taxon>
        <taxon>rosids</taxon>
        <taxon>malvids</taxon>
        <taxon>Sapindales</taxon>
        <taxon>Anacardiaceae</taxon>
        <taxon>Pistacia</taxon>
    </lineage>
</organism>
<proteinExistence type="predicted"/>
<gene>
    <name evidence="1" type="ORF">Pint_06160</name>
</gene>
<dbReference type="Proteomes" id="UP001163603">
    <property type="component" value="Chromosome 3"/>
</dbReference>
<name>A0ACC0Z5P6_9ROSI</name>
<dbReference type="EMBL" id="CM047738">
    <property type="protein sequence ID" value="KAJ0045695.1"/>
    <property type="molecule type" value="Genomic_DNA"/>
</dbReference>
<protein>
    <submittedName>
        <fullName evidence="1">Uncharacterized protein</fullName>
    </submittedName>
</protein>
<accession>A0ACC0Z5P6</accession>
<reference evidence="2" key="1">
    <citation type="journal article" date="2023" name="G3 (Bethesda)">
        <title>Genome assembly and association tests identify interacting loci associated with vigor, precocity, and sex in interspecific pistachio rootstocks.</title>
        <authorList>
            <person name="Palmer W."/>
            <person name="Jacygrad E."/>
            <person name="Sagayaradj S."/>
            <person name="Cavanaugh K."/>
            <person name="Han R."/>
            <person name="Bertier L."/>
            <person name="Beede B."/>
            <person name="Kafkas S."/>
            <person name="Golino D."/>
            <person name="Preece J."/>
            <person name="Michelmore R."/>
        </authorList>
    </citation>
    <scope>NUCLEOTIDE SEQUENCE [LARGE SCALE GENOMIC DNA]</scope>
</reference>
<sequence length="356" mass="39750">MWSNYFHCSSPYLSRRRGAMDMETGICDVTVCCAALLYYFVYHHIKCQCIKDRGNFGKLVLTELKLLCYFDFGCVVVWCIISFNQLFGACICKQAAFKGAKLLCFLENFSYVGANDEDNLKVAEPLDGPIMRRYCSLARESGICLSLGGFQEKKTDDAHLSNTHVVIDDVGNIRSTYRKIHFLIWTFPVKSLTRKVALQKQVLLSGKNVEAVDSPFGRLGLTVCYDLRFPELYQQLRFQYEAQVIGASQAGKHNDERESYGDSLIIDPWGEVIGRLADRLSTGIAVADIDFSLIDSVRSKMPIAKLASLSYLVPVIFLPNSLGFSTGSRLTSGSLHLYDFPRLSDPPAAISQTGVC</sequence>
<comment type="caution">
    <text evidence="1">The sequence shown here is derived from an EMBL/GenBank/DDBJ whole genome shotgun (WGS) entry which is preliminary data.</text>
</comment>
<evidence type="ECO:0000313" key="1">
    <source>
        <dbReference type="EMBL" id="KAJ0045695.1"/>
    </source>
</evidence>
<keyword evidence="2" id="KW-1185">Reference proteome</keyword>
<evidence type="ECO:0000313" key="2">
    <source>
        <dbReference type="Proteomes" id="UP001163603"/>
    </source>
</evidence>